<dbReference type="Gene3D" id="2.60.120.260">
    <property type="entry name" value="Galactose-binding domain-like"/>
    <property type="match status" value="2"/>
</dbReference>
<evidence type="ECO:0000256" key="1">
    <source>
        <dbReference type="SAM" id="MobiDB-lite"/>
    </source>
</evidence>
<gene>
    <name evidence="3" type="primary">toxA_1</name>
    <name evidence="3" type="ORF">DPBNPPHM_02845</name>
</gene>
<dbReference type="OrthoDB" id="6305234at2"/>
<dbReference type="EMBL" id="CACSII010000022">
    <property type="protein sequence ID" value="CAA0122378.1"/>
    <property type="molecule type" value="Genomic_DNA"/>
</dbReference>
<feature type="compositionally biased region" description="Polar residues" evidence="1">
    <location>
        <begin position="2157"/>
        <end position="2167"/>
    </location>
</feature>
<dbReference type="Proteomes" id="UP000434580">
    <property type="component" value="Unassembled WGS sequence"/>
</dbReference>
<feature type="region of interest" description="Disordered" evidence="1">
    <location>
        <begin position="1349"/>
        <end position="1372"/>
    </location>
</feature>
<feature type="region of interest" description="Disordered" evidence="1">
    <location>
        <begin position="1615"/>
        <end position="1639"/>
    </location>
</feature>
<feature type="compositionally biased region" description="Basic and acidic residues" evidence="1">
    <location>
        <begin position="1615"/>
        <end position="1631"/>
    </location>
</feature>
<sequence>MSLIKRYTSNVIDSGSKRLAVLVCHGSQADHQASMVGIDTGINTKLSFSCPSGYQLSSSLESAVARGNEFSIPCNLNRFQECYLTPIEPDLLRQLATMTRHRDVLVLSPDVECLSLSELLPTLMGFGYSHIELHFCRNQSTDNAVFTIGDDSQHSQYVFGLGDGFNTAARDKLLSQVSSSNNALRKQLRSLADISQQSSEQIFRLSGQPLPGLGTEPEQVEQTISRLKTVVSDNPEDAPSALFATIEQYEKTRAVFDQQSRLLRDGLLKQEDLVKGFQQDNPSWTSMVEQGKKLVADNAVGLSNGQQAIRDLPALPDVESAPVLSPALNAHIKQLFAPVEAHATANALQAQGRNLSVRLRQDTQRLQMENQLASDYVPVLGTLKTVEGVASADGGGVSDVPHYQIDLVNSSGDVHSVSTTEHIFDEVKTFIEEELPHSLPPGVMPNGHVETPGERQIEADGISSLNTAFAMMGLLGYFETSKKKDDAFDKNMTSVLTAHQYVTMARAGYGVAIDAFHIIKLARLMVTSTEDTAKAAVKTLAFSSMIATGGVDVLLSSASVGFDIYELVHATTSQEKLSTGLQLAFDSGGALLGAGTLGLGITGSVAAAIATSETVTAATAATASSIASTAAALGAGTGGIGVIAAGIGIGILALVDTYSQIDADAEAVGRYFNEIDKTYKNGGFTYDKKKNALVAVGAGIVRKVDLRSGVVSFGEHKIYSTHHGSSGSGKKQYFFWAGDMPQVIHDASKAISVRSRIGYDSTAELDSTKRNASVLVLPISPDTDTIDFTYNTLPFATSMHFDGADILRRMNGDNFDYDFYIFPSDYTIDTINFDYRRTGVEIDLDDADRTLVVPEIPKEFVGKIYHDFYGDGGDYSIALTDHAEIYTHSSGSNPSTWVLDGTNLDDHTIKVKGAQIQIGSAVVGVTDKNISTVLIHEPGGDISTVDFSHQKAMVSLVNGEAEITGDDSSDTHKKDTPAVARKNLLTHLRKLESEGRLNALTAIRHLHTADGPVYTRAYYQGGSDKVLYASGFLDAEIRDINVPKEAPDRVLNGDFEQFSAGIATHWQLAGADEAEAHVLGDQFGPGTRGQNKLDTVAGQTVFQDISTDKGHTYRISLDQASIYGHGEFELLWNGQVVAHYSIDGSENETAKNWISRQVQVTATGDTSRLSIRGIQNSLVDNVQMHEVSAGTAAFYDESSQAVLITDNATHKVLKQFELPQLVSSAKPIVKAALQGDQGVLVSIQAAESSDGGVSYGFVSHGDALLLTSIEGDTRFANQLSQYDDIDLGRLAARFASPVQLAGQIKVLSSDAAPTFINGSDGSILHVNADVAPQAELIQTASATSLEGQLLSRGTGSDGDEPDRNSGADKPRTMVKSQIAGVHSTGSAETSDADSIDATLSQFAGLRANIIYDPTKHQLYRQYGDSRAEVVIFGARASATTETTAVDTKPADFTDNLVANGDFQAVTMVSDTIGAIASWHANSTIFGDKSFVFQDTATYGKGTNGDNKLDLDGGKRIYQDIKTIPGQKYVLAFNQKGLFGIGEMEVWFGGEKQADFTVTDGDPVKAPWTTRLVELTATDSTTRLDLKGISSSMIDNVRLYAGTRADFEAYDTLSEAKTEAQPEAQLEVKPDDQSLAEGNTTPPAQVQQIATLDGRFIATTAGGLDWELDSSGHAHLVSVSSSWMDDHKDWHTDMQALLGGRALSAATGAIMIAGITLKKRNQSEPQPMRVWYLPKTGNMVFARLPEPAPSLSLLLVSQDGTMAWMYDSVSHSLYSQLVTGADVVTHALERGRMINEARDAQLVPEAELKLDNIQTVSVEAGQILATTAKGLTLLLGRHDTTVVSIDSQWNGRLDSLVNQGYHLADVVTETETSTPNAQTQPIAWWSDAHTRYSVTELQLAKTDAVSVLGRGRQGIYLSVSSGKPAAGEQLVQLVNKDNKTFAERRGTFESIELDAPESLSAPITDNKTEKGAGMLSLTYGRDSKDTDIPLIQGLSRLRLEGARSNHNIHISESVFDTYQHITVDQSQIDNTGQSAPRNQDVFIDAVLDPDYVGVLRVGTDIVLNDVLDERTLTIRNAAASANIANQLHIKGFGAARFADIGRTSSVTRSQSSRLSDYFNVSRSSGEPDTQMQTSVDHLVQHIAAFDGKPDAELRDPDSSMTDGNSINLSDGDDHPDKM</sequence>
<reference evidence="3 4" key="1">
    <citation type="submission" date="2019-11" db="EMBL/GenBank/DDBJ databases">
        <authorList>
            <person name="Holert J."/>
        </authorList>
    </citation>
    <scope>NUCLEOTIDE SEQUENCE [LARGE SCALE GENOMIC DNA]</scope>
    <source>
        <strain evidence="3">BC5_2</strain>
    </source>
</reference>
<feature type="region of interest" description="Disordered" evidence="1">
    <location>
        <begin position="2145"/>
        <end position="2177"/>
    </location>
</feature>
<evidence type="ECO:0000313" key="3">
    <source>
        <dbReference type="EMBL" id="CAA0122378.1"/>
    </source>
</evidence>
<proteinExistence type="predicted"/>
<dbReference type="GO" id="GO:0016787">
    <property type="term" value="F:hydrolase activity"/>
    <property type="evidence" value="ECO:0007669"/>
    <property type="project" value="UniProtKB-KW"/>
</dbReference>
<dbReference type="InterPro" id="IPR024769">
    <property type="entry name" value="TcdA/TcdB_pore_forming"/>
</dbReference>
<evidence type="ECO:0000259" key="2">
    <source>
        <dbReference type="Pfam" id="PF12920"/>
    </source>
</evidence>
<feature type="compositionally biased region" description="Polar residues" evidence="1">
    <location>
        <begin position="2117"/>
        <end position="2130"/>
    </location>
</feature>
<protein>
    <submittedName>
        <fullName evidence="3">Toxin A</fullName>
        <ecNumber evidence="3">3.4.22.-</ecNumber>
    </submittedName>
</protein>
<feature type="region of interest" description="Disordered" evidence="1">
    <location>
        <begin position="2110"/>
        <end position="2130"/>
    </location>
</feature>
<dbReference type="EC" id="3.4.22.-" evidence="3"/>
<name>A0A5S9QU64_9GAMM</name>
<accession>A0A5S9QU64</accession>
<evidence type="ECO:0000313" key="4">
    <source>
        <dbReference type="Proteomes" id="UP000434580"/>
    </source>
</evidence>
<feature type="compositionally biased region" description="Basic and acidic residues" evidence="1">
    <location>
        <begin position="1361"/>
        <end position="1371"/>
    </location>
</feature>
<dbReference type="Pfam" id="PF12920">
    <property type="entry name" value="TcdA_TcdB_pore"/>
    <property type="match status" value="1"/>
</dbReference>
<keyword evidence="3" id="KW-0378">Hydrolase</keyword>
<organism evidence="3 4">
    <name type="scientific">BD1-7 clade bacterium</name>
    <dbReference type="NCBI Taxonomy" id="2029982"/>
    <lineage>
        <taxon>Bacteria</taxon>
        <taxon>Pseudomonadati</taxon>
        <taxon>Pseudomonadota</taxon>
        <taxon>Gammaproteobacteria</taxon>
        <taxon>Cellvibrionales</taxon>
        <taxon>Spongiibacteraceae</taxon>
        <taxon>BD1-7 clade</taxon>
    </lineage>
</organism>
<feature type="domain" description="TcdA/TcdB toxin pore forming" evidence="2">
    <location>
        <begin position="617"/>
        <end position="1030"/>
    </location>
</feature>
<feature type="compositionally biased region" description="Basic and acidic residues" evidence="1">
    <location>
        <begin position="2146"/>
        <end position="2156"/>
    </location>
</feature>